<reference evidence="1" key="1">
    <citation type="submission" date="2018-06" db="EMBL/GenBank/DDBJ databases">
        <authorList>
            <person name="Zhirakovskaya E."/>
        </authorList>
    </citation>
    <scope>NUCLEOTIDE SEQUENCE</scope>
</reference>
<sequence>MSYVFSNRCCATFSLRVEGKVFSGSFDSDQKSFNCHGVRLYQSCIAGNVNRGTAWNKAWVVSSIDGHQVFRENVSPQVIFSCSNVCSRRKRSRDLLSDFYLVEKVSKRFQNKTFRRKKLSRKQKLKHDDI</sequence>
<gene>
    <name evidence="1" type="ORF">MNBD_PLANCTO02-824</name>
</gene>
<accession>A0A3B1DFR8</accession>
<dbReference type="AlphaFoldDB" id="A0A3B1DFR8"/>
<proteinExistence type="predicted"/>
<organism evidence="1">
    <name type="scientific">hydrothermal vent metagenome</name>
    <dbReference type="NCBI Taxonomy" id="652676"/>
    <lineage>
        <taxon>unclassified sequences</taxon>
        <taxon>metagenomes</taxon>
        <taxon>ecological metagenomes</taxon>
    </lineage>
</organism>
<name>A0A3B1DFR8_9ZZZZ</name>
<dbReference type="EMBL" id="UOGL01000574">
    <property type="protein sequence ID" value="VAX41646.1"/>
    <property type="molecule type" value="Genomic_DNA"/>
</dbReference>
<protein>
    <submittedName>
        <fullName evidence="1">Uncharacterized protein</fullName>
    </submittedName>
</protein>
<evidence type="ECO:0000313" key="1">
    <source>
        <dbReference type="EMBL" id="VAX41646.1"/>
    </source>
</evidence>